<dbReference type="InterPro" id="IPR002579">
    <property type="entry name" value="Met_Sox_Rdtase_MsrB_dom"/>
</dbReference>
<evidence type="ECO:0000256" key="2">
    <source>
        <dbReference type="ARBA" id="ARBA00023002"/>
    </source>
</evidence>
<keyword evidence="7" id="KW-1185">Reference proteome</keyword>
<dbReference type="EC" id="1.8.4.12" evidence="1"/>
<evidence type="ECO:0000313" key="6">
    <source>
        <dbReference type="EMBL" id="MEL0660178.1"/>
    </source>
</evidence>
<dbReference type="PROSITE" id="PS51318">
    <property type="entry name" value="TAT"/>
    <property type="match status" value="1"/>
</dbReference>
<comment type="caution">
    <text evidence="6">The sequence shown here is derived from an EMBL/GenBank/DDBJ whole genome shotgun (WGS) entry which is preliminary data.</text>
</comment>
<organism evidence="6 7">
    <name type="scientific">Psychromonas arctica</name>
    <dbReference type="NCBI Taxonomy" id="168275"/>
    <lineage>
        <taxon>Bacteria</taxon>
        <taxon>Pseudomonadati</taxon>
        <taxon>Pseudomonadota</taxon>
        <taxon>Gammaproteobacteria</taxon>
        <taxon>Alteromonadales</taxon>
        <taxon>Psychromonadaceae</taxon>
        <taxon>Psychromonas</taxon>
    </lineage>
</organism>
<comment type="catalytic activity">
    <reaction evidence="3">
        <text>L-methionyl-[protein] + [thioredoxin]-disulfide + H2O = L-methionyl-(R)-S-oxide-[protein] + [thioredoxin]-dithiol</text>
        <dbReference type="Rhea" id="RHEA:24164"/>
        <dbReference type="Rhea" id="RHEA-COMP:10698"/>
        <dbReference type="Rhea" id="RHEA-COMP:10700"/>
        <dbReference type="Rhea" id="RHEA-COMP:12313"/>
        <dbReference type="Rhea" id="RHEA-COMP:12314"/>
        <dbReference type="ChEBI" id="CHEBI:15377"/>
        <dbReference type="ChEBI" id="CHEBI:16044"/>
        <dbReference type="ChEBI" id="CHEBI:29950"/>
        <dbReference type="ChEBI" id="CHEBI:45764"/>
        <dbReference type="ChEBI" id="CHEBI:50058"/>
        <dbReference type="EC" id="1.8.4.12"/>
    </reaction>
</comment>
<dbReference type="InterPro" id="IPR006311">
    <property type="entry name" value="TAT_signal"/>
</dbReference>
<dbReference type="SUPFAM" id="SSF51316">
    <property type="entry name" value="Mss4-like"/>
    <property type="match status" value="1"/>
</dbReference>
<feature type="domain" description="MsrB" evidence="5">
    <location>
        <begin position="55"/>
        <end position="181"/>
    </location>
</feature>
<feature type="signal peptide" evidence="4">
    <location>
        <begin position="1"/>
        <end position="29"/>
    </location>
</feature>
<evidence type="ECO:0000313" key="7">
    <source>
        <dbReference type="Proteomes" id="UP001366060"/>
    </source>
</evidence>
<reference evidence="6 7" key="1">
    <citation type="submission" date="2024-02" db="EMBL/GenBank/DDBJ databases">
        <title>Bacteria isolated from the canopy kelp, Nereocystis luetkeana.</title>
        <authorList>
            <person name="Pfister C.A."/>
            <person name="Younker I.T."/>
            <person name="Light S.H."/>
        </authorList>
    </citation>
    <scope>NUCLEOTIDE SEQUENCE [LARGE SCALE GENOMIC DNA]</scope>
    <source>
        <strain evidence="6 7">TI.2.07</strain>
    </source>
</reference>
<dbReference type="PANTHER" id="PTHR10173:SF57">
    <property type="entry name" value="PEPTIDE-METHIONINE (R)-S-OXIDE REDUCTASE"/>
    <property type="match status" value="1"/>
</dbReference>
<feature type="chain" id="PRO_5045373839" description="peptide-methionine (R)-S-oxide reductase" evidence="4">
    <location>
        <begin position="30"/>
        <end position="182"/>
    </location>
</feature>
<name>A0ABU9HEE0_9GAMM</name>
<evidence type="ECO:0000256" key="1">
    <source>
        <dbReference type="ARBA" id="ARBA00012499"/>
    </source>
</evidence>
<keyword evidence="4" id="KW-0732">Signal</keyword>
<evidence type="ECO:0000256" key="3">
    <source>
        <dbReference type="ARBA" id="ARBA00048488"/>
    </source>
</evidence>
<dbReference type="Gene3D" id="2.170.150.20">
    <property type="entry name" value="Peptide methionine sulfoxide reductase"/>
    <property type="match status" value="1"/>
</dbReference>
<dbReference type="GO" id="GO:0033743">
    <property type="term" value="F:peptide-methionine (R)-S-oxide reductase activity"/>
    <property type="evidence" value="ECO:0007669"/>
    <property type="project" value="UniProtKB-EC"/>
</dbReference>
<evidence type="ECO:0000259" key="5">
    <source>
        <dbReference type="PROSITE" id="PS51790"/>
    </source>
</evidence>
<dbReference type="Proteomes" id="UP001366060">
    <property type="component" value="Unassembled WGS sequence"/>
</dbReference>
<dbReference type="EMBL" id="JBAKBA010000035">
    <property type="protein sequence ID" value="MEL0660178.1"/>
    <property type="molecule type" value="Genomic_DNA"/>
</dbReference>
<dbReference type="PROSITE" id="PS51790">
    <property type="entry name" value="MSRB"/>
    <property type="match status" value="1"/>
</dbReference>
<dbReference type="PANTHER" id="PTHR10173">
    <property type="entry name" value="METHIONINE SULFOXIDE REDUCTASE"/>
    <property type="match status" value="1"/>
</dbReference>
<dbReference type="Pfam" id="PF01641">
    <property type="entry name" value="SelR"/>
    <property type="match status" value="1"/>
</dbReference>
<accession>A0ABU9HEE0</accession>
<protein>
    <recommendedName>
        <fullName evidence="1">peptide-methionine (R)-S-oxide reductase</fullName>
        <ecNumber evidence="1">1.8.4.12</ecNumber>
    </recommendedName>
</protein>
<dbReference type="InterPro" id="IPR011057">
    <property type="entry name" value="Mss4-like_sf"/>
</dbReference>
<dbReference type="RefSeq" id="WP_341628654.1">
    <property type="nucleotide sequence ID" value="NZ_JBAKBA010000035.1"/>
</dbReference>
<evidence type="ECO:0000256" key="4">
    <source>
        <dbReference type="SAM" id="SignalP"/>
    </source>
</evidence>
<sequence length="182" mass="20784">MMKINITRRKFLTSSAVVAVSQIATKAFAAEPTTKATTDQVSTSEDYTYEVNYTDAEWKERLTEAEFTILREGETEEAKSSPLWKEKREGLYHCKGCELTVYESKEKTVLSKGWVFFRHSKPDTVLTGIDLFTHYSRGEPKEDKVIESHCRRCGSHLGHILYINKQILHCINGASLIFKPTV</sequence>
<keyword evidence="2 6" id="KW-0560">Oxidoreductase</keyword>
<gene>
    <name evidence="6" type="ORF">V6255_13635</name>
</gene>
<proteinExistence type="predicted"/>
<dbReference type="InterPro" id="IPR028427">
    <property type="entry name" value="Met_Sox_Rdtase_MsrB"/>
</dbReference>